<name>A0A2S5KPY6_9PROT</name>
<gene>
    <name evidence="12" type="ORF">C4K68_13160</name>
</gene>
<evidence type="ECO:0000256" key="5">
    <source>
        <dbReference type="ARBA" id="ARBA00022840"/>
    </source>
</evidence>
<protein>
    <submittedName>
        <fullName evidence="12">Cyclic peptide export ABC transporter</fullName>
    </submittedName>
</protein>
<dbReference type="PROSITE" id="PS50893">
    <property type="entry name" value="ABC_TRANSPORTER_2"/>
    <property type="match status" value="1"/>
</dbReference>
<dbReference type="GO" id="GO:0015833">
    <property type="term" value="P:peptide transport"/>
    <property type="evidence" value="ECO:0007669"/>
    <property type="project" value="InterPro"/>
</dbReference>
<feature type="domain" description="ABC transporter" evidence="10">
    <location>
        <begin position="320"/>
        <end position="549"/>
    </location>
</feature>
<feature type="transmembrane region" description="Helical" evidence="9">
    <location>
        <begin position="119"/>
        <end position="141"/>
    </location>
</feature>
<keyword evidence="5" id="KW-0067">ATP-binding</keyword>
<dbReference type="Pfam" id="PF00005">
    <property type="entry name" value="ABC_tran"/>
    <property type="match status" value="1"/>
</dbReference>
<dbReference type="InterPro" id="IPR003593">
    <property type="entry name" value="AAA+_ATPase"/>
</dbReference>
<dbReference type="NCBIfam" id="TIGR01194">
    <property type="entry name" value="cyc_pep_trnsptr"/>
    <property type="match status" value="1"/>
</dbReference>
<proteinExistence type="predicted"/>
<dbReference type="InterPro" id="IPR050095">
    <property type="entry name" value="ECF_ABC_transporter_ATP-bd"/>
</dbReference>
<comment type="subcellular location">
    <subcellularLocation>
        <location evidence="1">Cell membrane</location>
        <topology evidence="1">Multi-pass membrane protein</topology>
    </subcellularLocation>
</comment>
<dbReference type="InterPro" id="IPR011527">
    <property type="entry name" value="ABC1_TM_dom"/>
</dbReference>
<dbReference type="EMBL" id="PRLP01000038">
    <property type="protein sequence ID" value="PPC76881.1"/>
    <property type="molecule type" value="Genomic_DNA"/>
</dbReference>
<evidence type="ECO:0000256" key="1">
    <source>
        <dbReference type="ARBA" id="ARBA00004651"/>
    </source>
</evidence>
<dbReference type="AlphaFoldDB" id="A0A2S5KPY6"/>
<dbReference type="PROSITE" id="PS00211">
    <property type="entry name" value="ABC_TRANSPORTER_1"/>
    <property type="match status" value="1"/>
</dbReference>
<dbReference type="OrthoDB" id="9760776at2"/>
<evidence type="ECO:0000313" key="13">
    <source>
        <dbReference type="Proteomes" id="UP000238196"/>
    </source>
</evidence>
<reference evidence="12 13" key="1">
    <citation type="submission" date="2018-02" db="EMBL/GenBank/DDBJ databases">
        <title>novel marine gammaproteobacteria from coastal saline agro ecosystem.</title>
        <authorList>
            <person name="Krishnan R."/>
            <person name="Ramesh Kumar N."/>
        </authorList>
    </citation>
    <scope>NUCLEOTIDE SEQUENCE [LARGE SCALE GENOMIC DNA]</scope>
    <source>
        <strain evidence="12 13">228</strain>
    </source>
</reference>
<dbReference type="SUPFAM" id="SSF90123">
    <property type="entry name" value="ABC transporter transmembrane region"/>
    <property type="match status" value="1"/>
</dbReference>
<keyword evidence="3 9" id="KW-0812">Transmembrane</keyword>
<dbReference type="GO" id="GO:0016887">
    <property type="term" value="F:ATP hydrolysis activity"/>
    <property type="evidence" value="ECO:0007669"/>
    <property type="project" value="InterPro"/>
</dbReference>
<dbReference type="InterPro" id="IPR017871">
    <property type="entry name" value="ABC_transporter-like_CS"/>
</dbReference>
<dbReference type="PANTHER" id="PTHR43553:SF11">
    <property type="entry name" value="ABC TRANSPORTER ATP-BINDING_PERMEASE PROTEIN YOJI"/>
    <property type="match status" value="1"/>
</dbReference>
<sequence>MLARLIQQTRPVFYAAMVLSVLNGVANVGLVSLINEILNADGAARYPWLWGFAAIAIVALGLQVGTRILSERLTHGSQASIRSRVAEHASNARYQHLEKVGEARIRTALTDYCHDVAEFFVSLPVMLTNGIVVVGCMLYMLSLSWPIFLLACLTLLLGSAGYHLVHMRAIKHLHVAATEQERLFGHFDSLTAGAKELRLHRHKRELFSQQVLGNSIETVRRGKTTGMSVFALASGWGRFLIFAFIGLVLFLLAANNDQERVMTGIALLFLFMINPLEVLLLSIPRANMAKIAAGKIEAICDELKMEEASASVTPTGFHKIAMHGVIHRYFHEQSDEFFTLGPVNVSFRPGELVFLVGGNGSGKTTLAKLLIGLYVPEDGQIELDGKVVSHASRDEYRQLFSAIFSDFHLFERLLESPRVDLDEAGNRLLTKLHLQHKVQIKDGAFTTRALSQGQRKRLALVVAYLEDRPFLLFDEWAADQDPAFKDVFYRELLPELKAQGKTVVVISHDDRYFHLADRLLKMEDGQLREMALEADSAPAQTEPVMTRAEGAASVQ</sequence>
<keyword evidence="7 9" id="KW-0472">Membrane</keyword>
<keyword evidence="2" id="KW-0813">Transport</keyword>
<dbReference type="InterPro" id="IPR003439">
    <property type="entry name" value="ABC_transporter-like_ATP-bd"/>
</dbReference>
<dbReference type="InterPro" id="IPR036640">
    <property type="entry name" value="ABC1_TM_sf"/>
</dbReference>
<dbReference type="Gene3D" id="3.40.50.300">
    <property type="entry name" value="P-loop containing nucleotide triphosphate hydrolases"/>
    <property type="match status" value="1"/>
</dbReference>
<accession>A0A2S5KPY6</accession>
<feature type="transmembrane region" description="Helical" evidence="9">
    <location>
        <begin position="147"/>
        <end position="165"/>
    </location>
</feature>
<dbReference type="GO" id="GO:0043190">
    <property type="term" value="C:ATP-binding cassette (ABC) transporter complex"/>
    <property type="evidence" value="ECO:0007669"/>
    <property type="project" value="TreeGrafter"/>
</dbReference>
<evidence type="ECO:0000259" key="10">
    <source>
        <dbReference type="PROSITE" id="PS50893"/>
    </source>
</evidence>
<evidence type="ECO:0000259" key="11">
    <source>
        <dbReference type="PROSITE" id="PS50929"/>
    </source>
</evidence>
<evidence type="ECO:0000256" key="2">
    <source>
        <dbReference type="ARBA" id="ARBA00022448"/>
    </source>
</evidence>
<keyword evidence="4" id="KW-0547">Nucleotide-binding</keyword>
<evidence type="ECO:0000256" key="4">
    <source>
        <dbReference type="ARBA" id="ARBA00022741"/>
    </source>
</evidence>
<dbReference type="SMART" id="SM00382">
    <property type="entry name" value="AAA"/>
    <property type="match status" value="1"/>
</dbReference>
<dbReference type="CDD" id="cd03228">
    <property type="entry name" value="ABCC_MRP_Like"/>
    <property type="match status" value="1"/>
</dbReference>
<evidence type="ECO:0000256" key="7">
    <source>
        <dbReference type="ARBA" id="ARBA00023136"/>
    </source>
</evidence>
<evidence type="ECO:0000256" key="6">
    <source>
        <dbReference type="ARBA" id="ARBA00022989"/>
    </source>
</evidence>
<feature type="domain" description="ABC transmembrane type-1" evidence="11">
    <location>
        <begin position="15"/>
        <end position="274"/>
    </location>
</feature>
<feature type="transmembrane region" description="Helical" evidence="9">
    <location>
        <begin position="46"/>
        <end position="65"/>
    </location>
</feature>
<evidence type="ECO:0000256" key="3">
    <source>
        <dbReference type="ARBA" id="ARBA00022692"/>
    </source>
</evidence>
<keyword evidence="6 9" id="KW-1133">Transmembrane helix</keyword>
<dbReference type="PANTHER" id="PTHR43553">
    <property type="entry name" value="HEAVY METAL TRANSPORTER"/>
    <property type="match status" value="1"/>
</dbReference>
<dbReference type="GO" id="GO:0005524">
    <property type="term" value="F:ATP binding"/>
    <property type="evidence" value="ECO:0007669"/>
    <property type="project" value="UniProtKB-KW"/>
</dbReference>
<dbReference type="GO" id="GO:0140359">
    <property type="term" value="F:ABC-type transporter activity"/>
    <property type="evidence" value="ECO:0007669"/>
    <property type="project" value="InterPro"/>
</dbReference>
<dbReference type="Gene3D" id="1.20.1560.10">
    <property type="entry name" value="ABC transporter type 1, transmembrane domain"/>
    <property type="match status" value="1"/>
</dbReference>
<organism evidence="12 13">
    <name type="scientific">Proteobacteria bacterium 228</name>
    <dbReference type="NCBI Taxonomy" id="2083153"/>
    <lineage>
        <taxon>Bacteria</taxon>
        <taxon>Pseudomonadati</taxon>
        <taxon>Pseudomonadota</taxon>
    </lineage>
</organism>
<evidence type="ECO:0000256" key="8">
    <source>
        <dbReference type="SAM" id="MobiDB-lite"/>
    </source>
</evidence>
<dbReference type="InterPro" id="IPR005898">
    <property type="entry name" value="Cyc_pep_transpt_SyrD/YojI"/>
</dbReference>
<feature type="region of interest" description="Disordered" evidence="8">
    <location>
        <begin position="534"/>
        <end position="555"/>
    </location>
</feature>
<comment type="caution">
    <text evidence="12">The sequence shown here is derived from an EMBL/GenBank/DDBJ whole genome shotgun (WGS) entry which is preliminary data.</text>
</comment>
<feature type="transmembrane region" description="Helical" evidence="9">
    <location>
        <begin position="260"/>
        <end position="281"/>
    </location>
</feature>
<feature type="transmembrane region" description="Helical" evidence="9">
    <location>
        <begin position="229"/>
        <end position="254"/>
    </location>
</feature>
<feature type="transmembrane region" description="Helical" evidence="9">
    <location>
        <begin position="12"/>
        <end position="34"/>
    </location>
</feature>
<dbReference type="SUPFAM" id="SSF52540">
    <property type="entry name" value="P-loop containing nucleoside triphosphate hydrolases"/>
    <property type="match status" value="1"/>
</dbReference>
<evidence type="ECO:0000256" key="9">
    <source>
        <dbReference type="SAM" id="Phobius"/>
    </source>
</evidence>
<dbReference type="PROSITE" id="PS50929">
    <property type="entry name" value="ABC_TM1F"/>
    <property type="match status" value="1"/>
</dbReference>
<dbReference type="InterPro" id="IPR027417">
    <property type="entry name" value="P-loop_NTPase"/>
</dbReference>
<dbReference type="Proteomes" id="UP000238196">
    <property type="component" value="Unassembled WGS sequence"/>
</dbReference>
<dbReference type="GO" id="GO:1904680">
    <property type="term" value="F:peptide transmembrane transporter activity"/>
    <property type="evidence" value="ECO:0007669"/>
    <property type="project" value="InterPro"/>
</dbReference>
<evidence type="ECO:0000313" key="12">
    <source>
        <dbReference type="EMBL" id="PPC76881.1"/>
    </source>
</evidence>